<dbReference type="GO" id="GO:0005436">
    <property type="term" value="F:sodium:phosphate symporter activity"/>
    <property type="evidence" value="ECO:0007669"/>
    <property type="project" value="InterPro"/>
</dbReference>
<evidence type="ECO:0000313" key="8">
    <source>
        <dbReference type="Proteomes" id="UP000003806"/>
    </source>
</evidence>
<feature type="transmembrane region" description="Helical" evidence="6">
    <location>
        <begin position="6"/>
        <end position="24"/>
    </location>
</feature>
<name>H0UIP4_9BACT</name>
<accession>H0UIP4</accession>
<dbReference type="Pfam" id="PF02690">
    <property type="entry name" value="Na_Pi_cotrans"/>
    <property type="match status" value="1"/>
</dbReference>
<evidence type="ECO:0000313" key="7">
    <source>
        <dbReference type="EMBL" id="EHM13789.1"/>
    </source>
</evidence>
<evidence type="ECO:0000256" key="5">
    <source>
        <dbReference type="ARBA" id="ARBA00023136"/>
    </source>
</evidence>
<keyword evidence="8" id="KW-1185">Reference proteome</keyword>
<dbReference type="EMBL" id="CM001376">
    <property type="protein sequence ID" value="EHM13789.1"/>
    <property type="molecule type" value="Genomic_DNA"/>
</dbReference>
<comment type="subcellular location">
    <subcellularLocation>
        <location evidence="1">Cell membrane</location>
        <topology evidence="1">Multi-pass membrane protein</topology>
    </subcellularLocation>
</comment>
<evidence type="ECO:0000256" key="3">
    <source>
        <dbReference type="ARBA" id="ARBA00022692"/>
    </source>
</evidence>
<dbReference type="GO" id="GO:0044341">
    <property type="term" value="P:sodium-dependent phosphate transport"/>
    <property type="evidence" value="ECO:0007669"/>
    <property type="project" value="InterPro"/>
</dbReference>
<feature type="transmembrane region" description="Helical" evidence="6">
    <location>
        <begin position="282"/>
        <end position="302"/>
    </location>
</feature>
<dbReference type="OrthoDB" id="1625at2"/>
<protein>
    <submittedName>
        <fullName evidence="7">Na+/phosphate symporter</fullName>
    </submittedName>
</protein>
<dbReference type="InterPro" id="IPR003841">
    <property type="entry name" value="Na/Pi_transpt"/>
</dbReference>
<feature type="transmembrane region" description="Helical" evidence="6">
    <location>
        <begin position="83"/>
        <end position="105"/>
    </location>
</feature>
<keyword evidence="2" id="KW-1003">Cell membrane</keyword>
<keyword evidence="4 6" id="KW-1133">Transmembrane helix</keyword>
<organism evidence="7 8">
    <name type="scientific">Jonquetella anthropi DSM 22815</name>
    <dbReference type="NCBI Taxonomy" id="885272"/>
    <lineage>
        <taxon>Bacteria</taxon>
        <taxon>Thermotogati</taxon>
        <taxon>Synergistota</taxon>
        <taxon>Synergistia</taxon>
        <taxon>Synergistales</taxon>
        <taxon>Dethiosulfovibrionaceae</taxon>
        <taxon>Jonquetella</taxon>
    </lineage>
</organism>
<evidence type="ECO:0000256" key="1">
    <source>
        <dbReference type="ARBA" id="ARBA00004651"/>
    </source>
</evidence>
<dbReference type="STRING" id="885272.JonanDRAFT_1425"/>
<dbReference type="eggNOG" id="COG1283">
    <property type="taxonomic scope" value="Bacteria"/>
</dbReference>
<dbReference type="AlphaFoldDB" id="H0UIP4"/>
<dbReference type="RefSeq" id="WP_008523347.1">
    <property type="nucleotide sequence ID" value="NZ_CM001376.1"/>
</dbReference>
<dbReference type="GO" id="GO:0005886">
    <property type="term" value="C:plasma membrane"/>
    <property type="evidence" value="ECO:0007669"/>
    <property type="project" value="UniProtKB-SubCell"/>
</dbReference>
<proteinExistence type="predicted"/>
<gene>
    <name evidence="7" type="ORF">JonanDRAFT_1425</name>
</gene>
<keyword evidence="3 6" id="KW-0812">Transmembrane</keyword>
<dbReference type="PANTHER" id="PTHR10010:SF46">
    <property type="entry name" value="SODIUM-DEPENDENT PHOSPHATE TRANSPORT PROTEIN 2B"/>
    <property type="match status" value="1"/>
</dbReference>
<dbReference type="Proteomes" id="UP000003806">
    <property type="component" value="Chromosome"/>
</dbReference>
<sequence>MTQFQWALAFAQIAGGLGLFLHGLEFSARAFRKGLGAAAKDLMTLICQRKGYAFSFGLVLALLTQSTTAATSFAVGLVDLGMIPFAGSLLVMMGASVGTTFIIFLLSMNMTVWSPLGLALGVALAKTGRSRAVKAGYLIQGVSLVLMGMELIGMGVAPLQQAGVFEHFLMFGAGRPVLMFVIALLLTALVQSSVPVLGLAVTLASAGAFPAEAVLAVVLGSRVGNSALVLITGLGARKNARALALATVIFRVAGVLIVLPIAGSLMRFLAGHVAGVASQVSWAQFAVGWLNVAVVLPFTWLLGAAAQRLAGSEDDFGTPKLIDSSNVPLPALGIPLLAREMTRLAGFVDEIVFLCTTPVQPQYRNRLNALASGVPELFSACQNYLSALDSDNEDPQLRREHVALAYSLTALGDLCRALIDDFVPLSPSLIAAGTAETRSGELWRQLPDRMIELIRNALAAFALDEGAMFRATMESKDEYRRLTLALRTQMAGETSRDGKNFNGEQVLLACDRIARACAELARGGAVKARLRTSDDAAALTADF</sequence>
<dbReference type="HOGENOM" id="CLU_025623_3_0_0"/>
<dbReference type="NCBIfam" id="NF037997">
    <property type="entry name" value="Na_Pi_symport"/>
    <property type="match status" value="1"/>
</dbReference>
<feature type="transmembrane region" description="Helical" evidence="6">
    <location>
        <begin position="168"/>
        <end position="190"/>
    </location>
</feature>
<evidence type="ECO:0000256" key="2">
    <source>
        <dbReference type="ARBA" id="ARBA00022475"/>
    </source>
</evidence>
<feature type="transmembrane region" description="Helical" evidence="6">
    <location>
        <begin position="52"/>
        <end position="77"/>
    </location>
</feature>
<reference evidence="7 8" key="1">
    <citation type="submission" date="2011-11" db="EMBL/GenBank/DDBJ databases">
        <title>The Noncontiguous Finished genome of Jonquetella anthropi DSM 22815.</title>
        <authorList>
            <consortium name="US DOE Joint Genome Institute (JGI-PGF)"/>
            <person name="Lucas S."/>
            <person name="Copeland A."/>
            <person name="Lapidus A."/>
            <person name="Glavina del Rio T."/>
            <person name="Dalin E."/>
            <person name="Tice H."/>
            <person name="Bruce D."/>
            <person name="Goodwin L."/>
            <person name="Pitluck S."/>
            <person name="Peters L."/>
            <person name="Mikhailova N."/>
            <person name="Held B."/>
            <person name="Kyrpides N."/>
            <person name="Mavromatis K."/>
            <person name="Ivanova N."/>
            <person name="Markowitz V."/>
            <person name="Cheng J.-F."/>
            <person name="Hugenholtz P."/>
            <person name="Woyke T."/>
            <person name="Wu D."/>
            <person name="Gronow S."/>
            <person name="Wellnitz S."/>
            <person name="Brambilla E."/>
            <person name="Klenk H.-P."/>
            <person name="Eisen J.A."/>
        </authorList>
    </citation>
    <scope>NUCLEOTIDE SEQUENCE [LARGE SCALE GENOMIC DNA]</scope>
    <source>
        <strain evidence="7 8">DSM 22815</strain>
    </source>
</reference>
<keyword evidence="5 6" id="KW-0472">Membrane</keyword>
<evidence type="ECO:0000256" key="4">
    <source>
        <dbReference type="ARBA" id="ARBA00022989"/>
    </source>
</evidence>
<feature type="transmembrane region" description="Helical" evidence="6">
    <location>
        <begin position="135"/>
        <end position="156"/>
    </location>
</feature>
<dbReference type="PANTHER" id="PTHR10010">
    <property type="entry name" value="SOLUTE CARRIER FAMILY 34 SODIUM PHOSPHATE , MEMBER 2-RELATED"/>
    <property type="match status" value="1"/>
</dbReference>
<evidence type="ECO:0000256" key="6">
    <source>
        <dbReference type="SAM" id="Phobius"/>
    </source>
</evidence>
<feature type="transmembrane region" description="Helical" evidence="6">
    <location>
        <begin position="242"/>
        <end position="262"/>
    </location>
</feature>